<dbReference type="Pfam" id="PF14039">
    <property type="entry name" value="YusW"/>
    <property type="match status" value="1"/>
</dbReference>
<comment type="caution">
    <text evidence="3">The sequence shown here is derived from an EMBL/GenBank/DDBJ whole genome shotgun (WGS) entry which is preliminary data.</text>
</comment>
<evidence type="ECO:0008006" key="5">
    <source>
        <dbReference type="Google" id="ProtNLM"/>
    </source>
</evidence>
<proteinExistence type="predicted"/>
<dbReference type="PROSITE" id="PS51257">
    <property type="entry name" value="PROKAR_LIPOPROTEIN"/>
    <property type="match status" value="1"/>
</dbReference>
<accession>A0AAX0S484</accession>
<reference evidence="3 4" key="1">
    <citation type="submission" date="2017-09" db="EMBL/GenBank/DDBJ databases">
        <title>Large-scale bioinformatics analysis of Bacillus genomes uncovers conserved roles of natural products in bacterial physiology.</title>
        <authorList>
            <consortium name="Agbiome Team Llc"/>
            <person name="Bleich R.M."/>
            <person name="Kirk G.J."/>
            <person name="Santa Maria K.C."/>
            <person name="Allen S.E."/>
            <person name="Farag S."/>
            <person name="Shank E.A."/>
            <person name="Bowers A."/>
        </authorList>
    </citation>
    <scope>NUCLEOTIDE SEQUENCE [LARGE SCALE GENOMIC DNA]</scope>
    <source>
        <strain evidence="3 4">AFS003229</strain>
    </source>
</reference>
<gene>
    <name evidence="3" type="ORF">CN689_14170</name>
</gene>
<feature type="chain" id="PRO_5043690424" description="YusW-like protein" evidence="2">
    <location>
        <begin position="20"/>
        <end position="161"/>
    </location>
</feature>
<name>A0AAX0S484_9BACI</name>
<evidence type="ECO:0000313" key="3">
    <source>
        <dbReference type="EMBL" id="PEJ32271.1"/>
    </source>
</evidence>
<feature type="signal peptide" evidence="2">
    <location>
        <begin position="1"/>
        <end position="19"/>
    </location>
</feature>
<evidence type="ECO:0000313" key="4">
    <source>
        <dbReference type="Proteomes" id="UP000220106"/>
    </source>
</evidence>
<evidence type="ECO:0000256" key="1">
    <source>
        <dbReference type="SAM" id="MobiDB-lite"/>
    </source>
</evidence>
<organism evidence="3 4">
    <name type="scientific">Peribacillus butanolivorans</name>
    <dbReference type="NCBI Taxonomy" id="421767"/>
    <lineage>
        <taxon>Bacteria</taxon>
        <taxon>Bacillati</taxon>
        <taxon>Bacillota</taxon>
        <taxon>Bacilli</taxon>
        <taxon>Bacillales</taxon>
        <taxon>Bacillaceae</taxon>
        <taxon>Peribacillus</taxon>
    </lineage>
</organism>
<sequence length="161" mass="18420">MRKTIKVLSLPFAAMLVMAGCGEDNDEVKNPPAEENENQAETNSETGMDNNKKLPFTFKDFQLEVDYAGNDNEYEAEYDAMGDQTEASIDDQLNKHEVHSDEAMEELTPILEKLTFTKDSSDDEVIQDVTKAFNLKDDYEEFDLEVTYDDGTKKEYKVYNK</sequence>
<dbReference type="RefSeq" id="WP_098176348.1">
    <property type="nucleotide sequence ID" value="NZ_NUEQ01000025.1"/>
</dbReference>
<dbReference type="Proteomes" id="UP000220106">
    <property type="component" value="Unassembled WGS sequence"/>
</dbReference>
<dbReference type="InterPro" id="IPR025623">
    <property type="entry name" value="YusW"/>
</dbReference>
<protein>
    <recommendedName>
        <fullName evidence="5">YusW-like protein</fullName>
    </recommendedName>
</protein>
<dbReference type="AlphaFoldDB" id="A0AAX0S484"/>
<dbReference type="EMBL" id="NUEQ01000025">
    <property type="protein sequence ID" value="PEJ32271.1"/>
    <property type="molecule type" value="Genomic_DNA"/>
</dbReference>
<keyword evidence="2" id="KW-0732">Signal</keyword>
<evidence type="ECO:0000256" key="2">
    <source>
        <dbReference type="SAM" id="SignalP"/>
    </source>
</evidence>
<feature type="region of interest" description="Disordered" evidence="1">
    <location>
        <begin position="23"/>
        <end position="51"/>
    </location>
</feature>